<accession>A8F7M1</accession>
<keyword evidence="4 5" id="KW-0472">Membrane</keyword>
<dbReference type="PANTHER" id="PTHR33507">
    <property type="entry name" value="INNER MEMBRANE PROTEIN YBBJ"/>
    <property type="match status" value="1"/>
</dbReference>
<evidence type="ECO:0000313" key="8">
    <source>
        <dbReference type="Proteomes" id="UP000002016"/>
    </source>
</evidence>
<organism evidence="7 8">
    <name type="scientific">Pseudothermotoga lettingae (strain ATCC BAA-301 / DSM 14385 / NBRC 107922 / TMO)</name>
    <name type="common">Thermotoga lettingae</name>
    <dbReference type="NCBI Taxonomy" id="416591"/>
    <lineage>
        <taxon>Bacteria</taxon>
        <taxon>Thermotogati</taxon>
        <taxon>Thermotogota</taxon>
        <taxon>Thermotogae</taxon>
        <taxon>Thermotogales</taxon>
        <taxon>Thermotogaceae</taxon>
        <taxon>Pseudothermotoga</taxon>
    </lineage>
</organism>
<evidence type="ECO:0000313" key="7">
    <source>
        <dbReference type="EMBL" id="ABV34155.1"/>
    </source>
</evidence>
<evidence type="ECO:0000256" key="1">
    <source>
        <dbReference type="ARBA" id="ARBA00004141"/>
    </source>
</evidence>
<dbReference type="HOGENOM" id="CLU_116732_2_2_0"/>
<proteinExistence type="predicted"/>
<reference evidence="7 8" key="2">
    <citation type="journal article" date="2009" name="Proc. Natl. Acad. Sci. U.S.A.">
        <title>On the chimeric nature, thermophilic origin, and phylogenetic placement of the Thermotogales.</title>
        <authorList>
            <person name="Zhaxybayeva O."/>
            <person name="Swithers K.S."/>
            <person name="Lapierre P."/>
            <person name="Fournier G.P."/>
            <person name="Bickhart D.M."/>
            <person name="DeBoy R.T."/>
            <person name="Nelson K.E."/>
            <person name="Nesbo C.L."/>
            <person name="Doolittle W.F."/>
            <person name="Gogarten J.P."/>
            <person name="Noll K.M."/>
        </authorList>
    </citation>
    <scope>NUCLEOTIDE SEQUENCE [LARGE SCALE GENOMIC DNA]</scope>
    <source>
        <strain evidence="8">ATCC BAA-301 / DSM 14385 / NBRC 107922 / TMO</strain>
    </source>
</reference>
<feature type="transmembrane region" description="Helical" evidence="5">
    <location>
        <begin position="7"/>
        <end position="29"/>
    </location>
</feature>
<dbReference type="RefSeq" id="WP_012003631.1">
    <property type="nucleotide sequence ID" value="NC_009828.1"/>
</dbReference>
<keyword evidence="8" id="KW-1185">Reference proteome</keyword>
<name>A8F7M1_PSELT</name>
<dbReference type="Pfam" id="PF01957">
    <property type="entry name" value="NfeD"/>
    <property type="match status" value="1"/>
</dbReference>
<evidence type="ECO:0000256" key="5">
    <source>
        <dbReference type="SAM" id="Phobius"/>
    </source>
</evidence>
<sequence>MEPYLFWLILGVIFVVGEIFTPSFFLFWFGIGAFVASAVSVSFGTLAQIMVFILVSGLLVILTRPLTKKLTKQEPRKIHIDEIIGQIATVIETIDNKQGKGLVKINGDLWRAYSKDEQVINEGEKVKIIKVEGSHVIVEKTGGE</sequence>
<evidence type="ECO:0000259" key="6">
    <source>
        <dbReference type="Pfam" id="PF01957"/>
    </source>
</evidence>
<evidence type="ECO:0000256" key="4">
    <source>
        <dbReference type="ARBA" id="ARBA00023136"/>
    </source>
</evidence>
<feature type="domain" description="NfeD-like C-terminal" evidence="6">
    <location>
        <begin position="81"/>
        <end position="140"/>
    </location>
</feature>
<gene>
    <name evidence="7" type="ordered locus">Tlet_1601</name>
</gene>
<keyword evidence="2 5" id="KW-0812">Transmembrane</keyword>
<feature type="transmembrane region" description="Helical" evidence="5">
    <location>
        <begin position="35"/>
        <end position="62"/>
    </location>
</feature>
<dbReference type="AlphaFoldDB" id="A8F7M1"/>
<evidence type="ECO:0000256" key="2">
    <source>
        <dbReference type="ARBA" id="ARBA00022692"/>
    </source>
</evidence>
<dbReference type="eggNOG" id="COG1585">
    <property type="taxonomic scope" value="Bacteria"/>
</dbReference>
<dbReference type="InterPro" id="IPR052165">
    <property type="entry name" value="Membrane_assoc_protease"/>
</dbReference>
<dbReference type="PANTHER" id="PTHR33507:SF3">
    <property type="entry name" value="INNER MEMBRANE PROTEIN YBBJ"/>
    <property type="match status" value="1"/>
</dbReference>
<dbReference type="Proteomes" id="UP000002016">
    <property type="component" value="Chromosome"/>
</dbReference>
<protein>
    <recommendedName>
        <fullName evidence="6">NfeD-like C-terminal domain-containing protein</fullName>
    </recommendedName>
</protein>
<dbReference type="OrthoDB" id="37442at2"/>
<dbReference type="EMBL" id="CP000812">
    <property type="protein sequence ID" value="ABV34155.1"/>
    <property type="molecule type" value="Genomic_DNA"/>
</dbReference>
<dbReference type="InterPro" id="IPR002810">
    <property type="entry name" value="NfeD-like_C"/>
</dbReference>
<dbReference type="GO" id="GO:0005886">
    <property type="term" value="C:plasma membrane"/>
    <property type="evidence" value="ECO:0007669"/>
    <property type="project" value="TreeGrafter"/>
</dbReference>
<dbReference type="Gene3D" id="2.40.50.140">
    <property type="entry name" value="Nucleic acid-binding proteins"/>
    <property type="match status" value="1"/>
</dbReference>
<dbReference type="InterPro" id="IPR012340">
    <property type="entry name" value="NA-bd_OB-fold"/>
</dbReference>
<dbReference type="SUPFAM" id="SSF141322">
    <property type="entry name" value="NfeD domain-like"/>
    <property type="match status" value="1"/>
</dbReference>
<reference evidence="7 8" key="1">
    <citation type="submission" date="2007-08" db="EMBL/GenBank/DDBJ databases">
        <title>Complete sequence of Thermotoga lettingae TMO.</title>
        <authorList>
            <consortium name="US DOE Joint Genome Institute"/>
            <person name="Copeland A."/>
            <person name="Lucas S."/>
            <person name="Lapidus A."/>
            <person name="Barry K."/>
            <person name="Glavina del Rio T."/>
            <person name="Dalin E."/>
            <person name="Tice H."/>
            <person name="Pitluck S."/>
            <person name="Foster B."/>
            <person name="Bruce D."/>
            <person name="Schmutz J."/>
            <person name="Larimer F."/>
            <person name="Land M."/>
            <person name="Hauser L."/>
            <person name="Kyrpides N."/>
            <person name="Mikhailova N."/>
            <person name="Nelson K."/>
            <person name="Gogarten J.P."/>
            <person name="Noll K."/>
            <person name="Richardson P."/>
        </authorList>
    </citation>
    <scope>NUCLEOTIDE SEQUENCE [LARGE SCALE GENOMIC DNA]</scope>
    <source>
        <strain evidence="8">ATCC BAA-301 / DSM 14385 / NBRC 107922 / TMO</strain>
    </source>
</reference>
<comment type="subcellular location">
    <subcellularLocation>
        <location evidence="1">Membrane</location>
        <topology evidence="1">Multi-pass membrane protein</topology>
    </subcellularLocation>
</comment>
<evidence type="ECO:0000256" key="3">
    <source>
        <dbReference type="ARBA" id="ARBA00022989"/>
    </source>
</evidence>
<dbReference type="STRING" id="416591.Tlet_1601"/>
<dbReference type="KEGG" id="tle:Tlet_1601"/>
<keyword evidence="3 5" id="KW-1133">Transmembrane helix</keyword>